<feature type="compositionally biased region" description="Polar residues" evidence="8">
    <location>
        <begin position="26"/>
        <end position="35"/>
    </location>
</feature>
<evidence type="ECO:0000256" key="9">
    <source>
        <dbReference type="SAM" id="Phobius"/>
    </source>
</evidence>
<keyword evidence="3" id="KW-1003">Cell membrane</keyword>
<keyword evidence="4" id="KW-0997">Cell inner membrane</keyword>
<gene>
    <name evidence="10" type="ORF">OO014_04470</name>
</gene>
<keyword evidence="6 9" id="KW-1133">Transmembrane helix</keyword>
<feature type="transmembrane region" description="Helical" evidence="9">
    <location>
        <begin position="58"/>
        <end position="74"/>
    </location>
</feature>
<feature type="region of interest" description="Disordered" evidence="8">
    <location>
        <begin position="1"/>
        <end position="39"/>
    </location>
</feature>
<evidence type="ECO:0000256" key="2">
    <source>
        <dbReference type="ARBA" id="ARBA00022448"/>
    </source>
</evidence>
<keyword evidence="7 9" id="KW-0472">Membrane</keyword>
<feature type="transmembrane region" description="Helical" evidence="9">
    <location>
        <begin position="95"/>
        <end position="123"/>
    </location>
</feature>
<reference evidence="10 11" key="1">
    <citation type="submission" date="2022-11" db="EMBL/GenBank/DDBJ databases">
        <title>Anaerobic phenanthrene biodegradation by a DNRA strain PheN6.</title>
        <authorList>
            <person name="Zhang Z."/>
        </authorList>
    </citation>
    <scope>NUCLEOTIDE SEQUENCE [LARGE SCALE GENOMIC DNA]</scope>
    <source>
        <strain evidence="10 11">PheN6</strain>
    </source>
</reference>
<dbReference type="Proteomes" id="UP001150259">
    <property type="component" value="Unassembled WGS sequence"/>
</dbReference>
<keyword evidence="11" id="KW-1185">Reference proteome</keyword>
<dbReference type="RefSeq" id="WP_272461078.1">
    <property type="nucleotide sequence ID" value="NZ_JAPFQL010000012.1"/>
</dbReference>
<comment type="caution">
    <text evidence="10">The sequence shown here is derived from an EMBL/GenBank/DDBJ whole genome shotgun (WGS) entry which is preliminary data.</text>
</comment>
<evidence type="ECO:0000313" key="11">
    <source>
        <dbReference type="Proteomes" id="UP001150259"/>
    </source>
</evidence>
<dbReference type="CDD" id="cd06579">
    <property type="entry name" value="TM_PBP1_transp_AraH_like"/>
    <property type="match status" value="1"/>
</dbReference>
<evidence type="ECO:0000256" key="7">
    <source>
        <dbReference type="ARBA" id="ARBA00023136"/>
    </source>
</evidence>
<comment type="subcellular location">
    <subcellularLocation>
        <location evidence="1">Cell membrane</location>
        <topology evidence="1">Multi-pass membrane protein</topology>
    </subcellularLocation>
</comment>
<feature type="transmembrane region" description="Helical" evidence="9">
    <location>
        <begin position="316"/>
        <end position="334"/>
    </location>
</feature>
<dbReference type="InterPro" id="IPR001851">
    <property type="entry name" value="ABC_transp_permease"/>
</dbReference>
<protein>
    <submittedName>
        <fullName evidence="10">ABC transporter permease</fullName>
    </submittedName>
</protein>
<feature type="transmembrane region" description="Helical" evidence="9">
    <location>
        <begin position="205"/>
        <end position="226"/>
    </location>
</feature>
<dbReference type="PANTHER" id="PTHR32196">
    <property type="entry name" value="ABC TRANSPORTER PERMEASE PROTEIN YPHD-RELATED-RELATED"/>
    <property type="match status" value="1"/>
</dbReference>
<evidence type="ECO:0000256" key="4">
    <source>
        <dbReference type="ARBA" id="ARBA00022519"/>
    </source>
</evidence>
<evidence type="ECO:0000256" key="5">
    <source>
        <dbReference type="ARBA" id="ARBA00022692"/>
    </source>
</evidence>
<evidence type="ECO:0000256" key="1">
    <source>
        <dbReference type="ARBA" id="ARBA00004651"/>
    </source>
</evidence>
<sequence>MNDSQTKSSAERLSEQTGLTERIISDTGQPEQQTTRPRRVTLRSQYEPAWLHTITSKYALVLVWAAMALVYYILMPTRFGSWGAFSSIFGSQQVLVFLAMSAMITLVVGEFDLSIASVMGIAATLVPVLAGVHGWNVWVACLVALGVCLVAGAVNAFFVVVMDVSSFVVTLGTGTLLIGLAQMVSGSNIVSVNNPALSKIAIHEVLGMPVSFYYGMLLAVAIAYILGWTPLGRSMIFVGANPEVARLAGIRVQRIRASAYLAGSLLAGLAGVILVATVGGFDSSTSATYLLPALAAVFLGTAVVQPGMFNPIGTIIAIYFLTTGIFGLQLLGFSGWIQNVFYGAGLVVAVTLAKVVRDRSKTD</sequence>
<feature type="transmembrane region" description="Helical" evidence="9">
    <location>
        <begin position="167"/>
        <end position="185"/>
    </location>
</feature>
<evidence type="ECO:0000256" key="6">
    <source>
        <dbReference type="ARBA" id="ARBA00022989"/>
    </source>
</evidence>
<organism evidence="10 11">
    <name type="scientific">Intrasporangium calvum</name>
    <dbReference type="NCBI Taxonomy" id="53358"/>
    <lineage>
        <taxon>Bacteria</taxon>
        <taxon>Bacillati</taxon>
        <taxon>Actinomycetota</taxon>
        <taxon>Actinomycetes</taxon>
        <taxon>Micrococcales</taxon>
        <taxon>Intrasporangiaceae</taxon>
        <taxon>Intrasporangium</taxon>
    </lineage>
</organism>
<feature type="transmembrane region" description="Helical" evidence="9">
    <location>
        <begin position="259"/>
        <end position="281"/>
    </location>
</feature>
<proteinExistence type="predicted"/>
<feature type="transmembrane region" description="Helical" evidence="9">
    <location>
        <begin position="340"/>
        <end position="356"/>
    </location>
</feature>
<dbReference type="EMBL" id="JAPFQL010000012">
    <property type="protein sequence ID" value="MDC5696502.1"/>
    <property type="molecule type" value="Genomic_DNA"/>
</dbReference>
<dbReference type="Pfam" id="PF02653">
    <property type="entry name" value="BPD_transp_2"/>
    <property type="match status" value="1"/>
</dbReference>
<feature type="transmembrane region" description="Helical" evidence="9">
    <location>
        <begin position="135"/>
        <end position="160"/>
    </location>
</feature>
<feature type="transmembrane region" description="Helical" evidence="9">
    <location>
        <begin position="287"/>
        <end position="304"/>
    </location>
</feature>
<evidence type="ECO:0000313" key="10">
    <source>
        <dbReference type="EMBL" id="MDC5696502.1"/>
    </source>
</evidence>
<dbReference type="PANTHER" id="PTHR32196:SF21">
    <property type="entry name" value="ABC TRANSPORTER PERMEASE PROTEIN YPHD-RELATED"/>
    <property type="match status" value="1"/>
</dbReference>
<accession>A0ABT5GE33</accession>
<keyword evidence="2" id="KW-0813">Transport</keyword>
<name>A0ABT5GE33_9MICO</name>
<keyword evidence="5 9" id="KW-0812">Transmembrane</keyword>
<evidence type="ECO:0000256" key="3">
    <source>
        <dbReference type="ARBA" id="ARBA00022475"/>
    </source>
</evidence>
<evidence type="ECO:0000256" key="8">
    <source>
        <dbReference type="SAM" id="MobiDB-lite"/>
    </source>
</evidence>